<feature type="transmembrane region" description="Helical" evidence="1">
    <location>
        <begin position="50"/>
        <end position="67"/>
    </location>
</feature>
<feature type="domain" description="Linalool dehydratase/isomerase" evidence="2">
    <location>
        <begin position="211"/>
        <end position="506"/>
    </location>
</feature>
<dbReference type="AlphaFoldDB" id="A3SRL1"/>
<keyword evidence="1" id="KW-1133">Transmembrane helix</keyword>
<evidence type="ECO:0000313" key="3">
    <source>
        <dbReference type="EMBL" id="EAP75234.1"/>
    </source>
</evidence>
<sequence>MPDEISLFPIPDSACGPLTSAKQSRFLIGYAMLSLIGFALILMPGEAPQTFGLGLLFPGLGFLPAITGQGDTMALMLLLAGLLAFGLSLVIWFATGNVILPCATWLGLALLAMWTAPAAGSENVLWLPPVLLTGLLCHQTFQTWRLPRKRRALNQALRAYQPDTAPPTPQADALTDADLAALRLLLDRALQPVETFNGFDQLDQFQTAALRYQLNFTSYALSAVQAAHLPAFAGYMAEAQSKLKAKQADPRVWRYWKLENSWGNLDRNGDPFARDNIMYSGFVAAQLLYHQKAVGYPLDEDALRMTCISDRDVRYSYTIHEIIETLVAQYARASYGLLPCEPNWVFPLCNAITATAIRAYDAAYGTAHWQTIAPAFRQHLEAEFIDTNGRFLPFRSSYTGFAPPAIGGAVLQSFPCLFFNAVFPDIARRQWAALQIARAGRDWRAVIWPVDVGNYRFTRAAGYAATAAAAGEMGDASAARALQDHLARDLPLCLANGIAHRPGASIWAHANEMLARVLRRDSLRHLVTAPLPPQTPYLASAPYPDVLVANARWQDGGLALSLVPTAPGSEVTLTVAGLAPRTRCRLCAPEPAELLSDASGEVTFSVTLTERTSLTLTPAKPVGLSTKEAAQ</sequence>
<feature type="transmembrane region" description="Helical" evidence="1">
    <location>
        <begin position="98"/>
        <end position="117"/>
    </location>
</feature>
<organism evidence="3 4">
    <name type="scientific">Roseovarius nubinhibens (strain ATCC BAA-591 / DSM 15170 / ISM)</name>
    <dbReference type="NCBI Taxonomy" id="89187"/>
    <lineage>
        <taxon>Bacteria</taxon>
        <taxon>Pseudomonadati</taxon>
        <taxon>Pseudomonadota</taxon>
        <taxon>Alphaproteobacteria</taxon>
        <taxon>Rhodobacterales</taxon>
        <taxon>Roseobacteraceae</taxon>
        <taxon>Roseovarius</taxon>
    </lineage>
</organism>
<reference evidence="3 4" key="1">
    <citation type="submission" date="2005-12" db="EMBL/GenBank/DDBJ databases">
        <authorList>
            <person name="Moran M.A."/>
            <person name="Ferriera S."/>
            <person name="Johnson J."/>
            <person name="Kravitz S."/>
            <person name="Halpern A."/>
            <person name="Remington K."/>
            <person name="Beeson K."/>
            <person name="Tran B."/>
            <person name="Rogers Y.-H."/>
            <person name="Friedman R."/>
            <person name="Venter J.C."/>
        </authorList>
    </citation>
    <scope>NUCLEOTIDE SEQUENCE [LARGE SCALE GENOMIC DNA]</scope>
    <source>
        <strain evidence="4">ATCC BAA-591 / DSM 15170 / ISM</strain>
    </source>
</reference>
<keyword evidence="1" id="KW-0472">Membrane</keyword>
<accession>A3SRL1</accession>
<dbReference type="Proteomes" id="UP000005954">
    <property type="component" value="Unassembled WGS sequence"/>
</dbReference>
<dbReference type="Pfam" id="PF18566">
    <property type="entry name" value="Ldi"/>
    <property type="match status" value="1"/>
</dbReference>
<keyword evidence="1" id="KW-0812">Transmembrane</keyword>
<evidence type="ECO:0000259" key="2">
    <source>
        <dbReference type="Pfam" id="PF18566"/>
    </source>
</evidence>
<feature type="transmembrane region" description="Helical" evidence="1">
    <location>
        <begin position="73"/>
        <end position="93"/>
    </location>
</feature>
<protein>
    <recommendedName>
        <fullName evidence="2">Linalool dehydratase/isomerase domain-containing protein</fullName>
    </recommendedName>
</protein>
<feature type="transmembrane region" description="Helical" evidence="1">
    <location>
        <begin position="26"/>
        <end position="43"/>
    </location>
</feature>
<keyword evidence="4" id="KW-1185">Reference proteome</keyword>
<comment type="caution">
    <text evidence="3">The sequence shown here is derived from an EMBL/GenBank/DDBJ whole genome shotgun (WGS) entry which is preliminary data.</text>
</comment>
<gene>
    <name evidence="3" type="ORF">ISM_11620</name>
</gene>
<dbReference type="EMBL" id="AALY01000004">
    <property type="protein sequence ID" value="EAP75234.1"/>
    <property type="molecule type" value="Genomic_DNA"/>
</dbReference>
<evidence type="ECO:0000313" key="4">
    <source>
        <dbReference type="Proteomes" id="UP000005954"/>
    </source>
</evidence>
<dbReference type="STRING" id="89187.ISM_11620"/>
<dbReference type="InterPro" id="IPR041411">
    <property type="entry name" value="Ldi"/>
</dbReference>
<dbReference type="HOGENOM" id="CLU_027581_0_0_5"/>
<name>A3SRL1_ROSNI</name>
<proteinExistence type="predicted"/>
<evidence type="ECO:0000256" key="1">
    <source>
        <dbReference type="SAM" id="Phobius"/>
    </source>
</evidence>
<dbReference type="eggNOG" id="ENOG502Z8JJ">
    <property type="taxonomic scope" value="Bacteria"/>
</dbReference>